<dbReference type="UniPathway" id="UPA00148">
    <property type="reaction ID" value="UER00238"/>
</dbReference>
<dbReference type="AlphaFoldDB" id="A0A370HK96"/>
<keyword evidence="13 19" id="KW-0472">Membrane</keyword>
<name>A0A370HK96_9HYPH</name>
<feature type="transmembrane region" description="Helical" evidence="19">
    <location>
        <begin position="68"/>
        <end position="88"/>
    </location>
</feature>
<evidence type="ECO:0000256" key="18">
    <source>
        <dbReference type="ARBA" id="ARBA00049504"/>
    </source>
</evidence>
<keyword evidence="12 19" id="KW-1133">Transmembrane helix</keyword>
<evidence type="ECO:0000256" key="9">
    <source>
        <dbReference type="ARBA" id="ARBA00022679"/>
    </source>
</evidence>
<reference evidence="20 21" key="1">
    <citation type="submission" date="2018-07" db="EMBL/GenBank/DDBJ databases">
        <title>Genomic Encyclopedia of Type Strains, Phase IV (KMG-IV): sequencing the most valuable type-strain genomes for metagenomic binning, comparative biology and taxonomic classification.</title>
        <authorList>
            <person name="Goeker M."/>
        </authorList>
    </citation>
    <scope>NUCLEOTIDE SEQUENCE [LARGE SCALE GENOMIC DNA]</scope>
    <source>
        <strain evidence="20 21">DSM 14364</strain>
    </source>
</reference>
<keyword evidence="21" id="KW-1185">Reference proteome</keyword>
<keyword evidence="10 19" id="KW-0812">Transmembrane</keyword>
<evidence type="ECO:0000256" key="4">
    <source>
        <dbReference type="ARBA" id="ARBA00010561"/>
    </source>
</evidence>
<evidence type="ECO:0000256" key="13">
    <source>
        <dbReference type="ARBA" id="ARBA00023136"/>
    </source>
</evidence>
<evidence type="ECO:0000256" key="6">
    <source>
        <dbReference type="ARBA" id="ARBA00015850"/>
    </source>
</evidence>
<dbReference type="EMBL" id="QQBB01000005">
    <property type="protein sequence ID" value="RDI58770.1"/>
    <property type="molecule type" value="Genomic_DNA"/>
</dbReference>
<evidence type="ECO:0000256" key="11">
    <source>
        <dbReference type="ARBA" id="ARBA00022842"/>
    </source>
</evidence>
<dbReference type="EC" id="2.7.8.26" evidence="5 19"/>
<dbReference type="GO" id="GO:0008818">
    <property type="term" value="F:cobalamin 5'-phosphate synthase activity"/>
    <property type="evidence" value="ECO:0007669"/>
    <property type="project" value="UniProtKB-UniRule"/>
</dbReference>
<evidence type="ECO:0000256" key="8">
    <source>
        <dbReference type="ARBA" id="ARBA00022573"/>
    </source>
</evidence>
<evidence type="ECO:0000313" key="20">
    <source>
        <dbReference type="EMBL" id="RDI58770.1"/>
    </source>
</evidence>
<dbReference type="GO" id="GO:0009236">
    <property type="term" value="P:cobalamin biosynthetic process"/>
    <property type="evidence" value="ECO:0007669"/>
    <property type="project" value="UniProtKB-UniRule"/>
</dbReference>
<evidence type="ECO:0000256" key="5">
    <source>
        <dbReference type="ARBA" id="ARBA00013200"/>
    </source>
</evidence>
<comment type="catalytic activity">
    <reaction evidence="18 19">
        <text>alpha-ribazole 5'-phosphate + adenosylcob(III)inamide-GDP = adenosylcob(III)alamin 5'-phosphate + GMP + H(+)</text>
        <dbReference type="Rhea" id="RHEA:23560"/>
        <dbReference type="ChEBI" id="CHEBI:15378"/>
        <dbReference type="ChEBI" id="CHEBI:57918"/>
        <dbReference type="ChEBI" id="CHEBI:58115"/>
        <dbReference type="ChEBI" id="CHEBI:60487"/>
        <dbReference type="ChEBI" id="CHEBI:60493"/>
        <dbReference type="EC" id="2.7.8.26"/>
    </reaction>
</comment>
<evidence type="ECO:0000256" key="1">
    <source>
        <dbReference type="ARBA" id="ARBA00001946"/>
    </source>
</evidence>
<organism evidence="20 21">
    <name type="scientific">Microvirga subterranea</name>
    <dbReference type="NCBI Taxonomy" id="186651"/>
    <lineage>
        <taxon>Bacteria</taxon>
        <taxon>Pseudomonadati</taxon>
        <taxon>Pseudomonadota</taxon>
        <taxon>Alphaproteobacteria</taxon>
        <taxon>Hyphomicrobiales</taxon>
        <taxon>Methylobacteriaceae</taxon>
        <taxon>Microvirga</taxon>
    </lineage>
</organism>
<keyword evidence="7 19" id="KW-1003">Cell membrane</keyword>
<evidence type="ECO:0000256" key="2">
    <source>
        <dbReference type="ARBA" id="ARBA00004651"/>
    </source>
</evidence>
<sequence>MLYPSAGTGWGMSDQLNETRIVATGGIREILTDTARCLRFYSRLPVPALPWEPDPHALPNFARMTRTVPLAGLVLGVLPALVLAGALALDLGPFLAAALAAAAMTVTTGAFHEDGFADTADSFGGATRERRLAIMRDSLIGSFGASGLVLVFALRIGALAEVASRSGIGSACGSVLAAAVLSRTAGLIPLVFLPPARLDGASYAVGQPTRETFWMAAALAATLAVLVGLAAGLPAFGIALMIALAGLSGAALAGLAARHIGGQTGDIAGAAQQVAEIAALIGLLTTLARSTT</sequence>
<comment type="pathway">
    <text evidence="3 19">Cofactor biosynthesis; adenosylcobalamin biosynthesis; adenosylcobalamin from cob(II)yrinate a,c-diamide: step 7/7.</text>
</comment>
<comment type="catalytic activity">
    <reaction evidence="17 19">
        <text>alpha-ribazole + adenosylcob(III)inamide-GDP = adenosylcob(III)alamin + GMP + H(+)</text>
        <dbReference type="Rhea" id="RHEA:16049"/>
        <dbReference type="ChEBI" id="CHEBI:10329"/>
        <dbReference type="ChEBI" id="CHEBI:15378"/>
        <dbReference type="ChEBI" id="CHEBI:18408"/>
        <dbReference type="ChEBI" id="CHEBI:58115"/>
        <dbReference type="ChEBI" id="CHEBI:60487"/>
        <dbReference type="EC" id="2.7.8.26"/>
    </reaction>
</comment>
<dbReference type="GO" id="GO:0051073">
    <property type="term" value="F:adenosylcobinamide-GDP ribazoletransferase activity"/>
    <property type="evidence" value="ECO:0007669"/>
    <property type="project" value="UniProtKB-UniRule"/>
</dbReference>
<evidence type="ECO:0000313" key="21">
    <source>
        <dbReference type="Proteomes" id="UP000254925"/>
    </source>
</evidence>
<dbReference type="InterPro" id="IPR003805">
    <property type="entry name" value="CobS"/>
</dbReference>
<evidence type="ECO:0000256" key="10">
    <source>
        <dbReference type="ARBA" id="ARBA00022692"/>
    </source>
</evidence>
<comment type="similarity">
    <text evidence="4 19">Belongs to the CobS family.</text>
</comment>
<comment type="caution">
    <text evidence="20">The sequence shown here is derived from an EMBL/GenBank/DDBJ whole genome shotgun (WGS) entry which is preliminary data.</text>
</comment>
<dbReference type="PANTHER" id="PTHR34148">
    <property type="entry name" value="ADENOSYLCOBINAMIDE-GDP RIBAZOLETRANSFERASE"/>
    <property type="match status" value="1"/>
</dbReference>
<evidence type="ECO:0000256" key="3">
    <source>
        <dbReference type="ARBA" id="ARBA00004663"/>
    </source>
</evidence>
<evidence type="ECO:0000256" key="14">
    <source>
        <dbReference type="ARBA" id="ARBA00025228"/>
    </source>
</evidence>
<gene>
    <name evidence="19" type="primary">cobS</name>
    <name evidence="20" type="ORF">DES45_105293</name>
</gene>
<keyword evidence="8 19" id="KW-0169">Cobalamin biosynthesis</keyword>
<comment type="subcellular location">
    <subcellularLocation>
        <location evidence="2 19">Cell membrane</location>
        <topology evidence="2 19">Multi-pass membrane protein</topology>
    </subcellularLocation>
</comment>
<comment type="cofactor">
    <cofactor evidence="1 19">
        <name>Mg(2+)</name>
        <dbReference type="ChEBI" id="CHEBI:18420"/>
    </cofactor>
</comment>
<dbReference type="GO" id="GO:0005886">
    <property type="term" value="C:plasma membrane"/>
    <property type="evidence" value="ECO:0007669"/>
    <property type="project" value="UniProtKB-SubCell"/>
</dbReference>
<protein>
    <recommendedName>
        <fullName evidence="6 19">Adenosylcobinamide-GDP ribazoletransferase</fullName>
        <ecNumber evidence="5 19">2.7.8.26</ecNumber>
    </recommendedName>
    <alternativeName>
        <fullName evidence="16 19">Cobalamin synthase</fullName>
    </alternativeName>
    <alternativeName>
        <fullName evidence="15 19">Cobalamin-5'-phosphate synthase</fullName>
    </alternativeName>
</protein>
<keyword evidence="11 19" id="KW-0460">Magnesium</keyword>
<feature type="transmembrane region" description="Helical" evidence="19">
    <location>
        <begin position="94"/>
        <end position="112"/>
    </location>
</feature>
<evidence type="ECO:0000256" key="12">
    <source>
        <dbReference type="ARBA" id="ARBA00022989"/>
    </source>
</evidence>
<dbReference type="Proteomes" id="UP000254925">
    <property type="component" value="Unassembled WGS sequence"/>
</dbReference>
<dbReference type="PANTHER" id="PTHR34148:SF1">
    <property type="entry name" value="ADENOSYLCOBINAMIDE-GDP RIBAZOLETRANSFERASE"/>
    <property type="match status" value="1"/>
</dbReference>
<evidence type="ECO:0000256" key="16">
    <source>
        <dbReference type="ARBA" id="ARBA00032853"/>
    </source>
</evidence>
<dbReference type="HAMAP" id="MF_00719">
    <property type="entry name" value="CobS"/>
    <property type="match status" value="1"/>
</dbReference>
<evidence type="ECO:0000256" key="15">
    <source>
        <dbReference type="ARBA" id="ARBA00032605"/>
    </source>
</evidence>
<dbReference type="Pfam" id="PF02654">
    <property type="entry name" value="CobS"/>
    <property type="match status" value="1"/>
</dbReference>
<proteinExistence type="inferred from homology"/>
<evidence type="ECO:0000256" key="17">
    <source>
        <dbReference type="ARBA" id="ARBA00048623"/>
    </source>
</evidence>
<comment type="function">
    <text evidence="14 19">Joins adenosylcobinamide-GDP and alpha-ribazole to generate adenosylcobalamin (Ado-cobalamin). Also synthesizes adenosylcobalamin 5'-phosphate from adenosylcobinamide-GDP and alpha-ribazole 5'-phosphate.</text>
</comment>
<evidence type="ECO:0000256" key="19">
    <source>
        <dbReference type="HAMAP-Rule" id="MF_00719"/>
    </source>
</evidence>
<feature type="transmembrane region" description="Helical" evidence="19">
    <location>
        <begin position="168"/>
        <end position="193"/>
    </location>
</feature>
<feature type="transmembrane region" description="Helical" evidence="19">
    <location>
        <begin position="133"/>
        <end position="156"/>
    </location>
</feature>
<keyword evidence="9 19" id="KW-0808">Transferase</keyword>
<evidence type="ECO:0000256" key="7">
    <source>
        <dbReference type="ARBA" id="ARBA00022475"/>
    </source>
</evidence>
<feature type="transmembrane region" description="Helical" evidence="19">
    <location>
        <begin position="213"/>
        <end position="232"/>
    </location>
</feature>
<accession>A0A370HK96</accession>
<feature type="transmembrane region" description="Helical" evidence="19">
    <location>
        <begin position="238"/>
        <end position="257"/>
    </location>
</feature>